<organism evidence="2 3">
    <name type="scientific">Dreissena polymorpha</name>
    <name type="common">Zebra mussel</name>
    <name type="synonym">Mytilus polymorpha</name>
    <dbReference type="NCBI Taxonomy" id="45954"/>
    <lineage>
        <taxon>Eukaryota</taxon>
        <taxon>Metazoa</taxon>
        <taxon>Spiralia</taxon>
        <taxon>Lophotrochozoa</taxon>
        <taxon>Mollusca</taxon>
        <taxon>Bivalvia</taxon>
        <taxon>Autobranchia</taxon>
        <taxon>Heteroconchia</taxon>
        <taxon>Euheterodonta</taxon>
        <taxon>Imparidentia</taxon>
        <taxon>Neoheterodontei</taxon>
        <taxon>Myida</taxon>
        <taxon>Dreissenoidea</taxon>
        <taxon>Dreissenidae</taxon>
        <taxon>Dreissena</taxon>
    </lineage>
</organism>
<sequence>MMTNQVGGRLVIDLSMGPSKCKTNESYTPLIGATKRKRKSHRDNVHINNMKQNPNDR</sequence>
<reference evidence="2" key="1">
    <citation type="journal article" date="2019" name="bioRxiv">
        <title>The Genome of the Zebra Mussel, Dreissena polymorpha: A Resource for Invasive Species Research.</title>
        <authorList>
            <person name="McCartney M.A."/>
            <person name="Auch B."/>
            <person name="Kono T."/>
            <person name="Mallez S."/>
            <person name="Zhang Y."/>
            <person name="Obille A."/>
            <person name="Becker A."/>
            <person name="Abrahante J.E."/>
            <person name="Garbe J."/>
            <person name="Badalamenti J.P."/>
            <person name="Herman A."/>
            <person name="Mangelson H."/>
            <person name="Liachko I."/>
            <person name="Sullivan S."/>
            <person name="Sone E.D."/>
            <person name="Koren S."/>
            <person name="Silverstein K.A.T."/>
            <person name="Beckman K.B."/>
            <person name="Gohl D.M."/>
        </authorList>
    </citation>
    <scope>NUCLEOTIDE SEQUENCE</scope>
    <source>
        <strain evidence="2">Duluth1</strain>
        <tissue evidence="2">Whole animal</tissue>
    </source>
</reference>
<feature type="region of interest" description="Disordered" evidence="1">
    <location>
        <begin position="25"/>
        <end position="57"/>
    </location>
</feature>
<accession>A0A9D4DKL7</accession>
<evidence type="ECO:0000313" key="2">
    <source>
        <dbReference type="EMBL" id="KAH3751337.1"/>
    </source>
</evidence>
<dbReference type="Proteomes" id="UP000828390">
    <property type="component" value="Unassembled WGS sequence"/>
</dbReference>
<dbReference type="EMBL" id="JAIWYP010000010">
    <property type="protein sequence ID" value="KAH3751337.1"/>
    <property type="molecule type" value="Genomic_DNA"/>
</dbReference>
<name>A0A9D4DKL7_DREPO</name>
<keyword evidence="3" id="KW-1185">Reference proteome</keyword>
<evidence type="ECO:0000256" key="1">
    <source>
        <dbReference type="SAM" id="MobiDB-lite"/>
    </source>
</evidence>
<dbReference type="AlphaFoldDB" id="A0A9D4DKL7"/>
<feature type="compositionally biased region" description="Polar residues" evidence="1">
    <location>
        <begin position="46"/>
        <end position="57"/>
    </location>
</feature>
<protein>
    <submittedName>
        <fullName evidence="2">Uncharacterized protein</fullName>
    </submittedName>
</protein>
<evidence type="ECO:0000313" key="3">
    <source>
        <dbReference type="Proteomes" id="UP000828390"/>
    </source>
</evidence>
<reference evidence="2" key="2">
    <citation type="submission" date="2020-11" db="EMBL/GenBank/DDBJ databases">
        <authorList>
            <person name="McCartney M.A."/>
            <person name="Auch B."/>
            <person name="Kono T."/>
            <person name="Mallez S."/>
            <person name="Becker A."/>
            <person name="Gohl D.M."/>
            <person name="Silverstein K.A.T."/>
            <person name="Koren S."/>
            <person name="Bechman K.B."/>
            <person name="Herman A."/>
            <person name="Abrahante J.E."/>
            <person name="Garbe J."/>
        </authorList>
    </citation>
    <scope>NUCLEOTIDE SEQUENCE</scope>
    <source>
        <strain evidence="2">Duluth1</strain>
        <tissue evidence="2">Whole animal</tissue>
    </source>
</reference>
<gene>
    <name evidence="2" type="ORF">DPMN_185890</name>
</gene>
<comment type="caution">
    <text evidence="2">The sequence shown here is derived from an EMBL/GenBank/DDBJ whole genome shotgun (WGS) entry which is preliminary data.</text>
</comment>
<proteinExistence type="predicted"/>